<gene>
    <name evidence="2" type="ORF">SCF082_LOCUS36674</name>
</gene>
<keyword evidence="3" id="KW-1185">Reference proteome</keyword>
<sequence>VGVPEAHLQEMAGLLAIVKLTKVCSHLAQQKTKRKGETLDHLLFLGKLKESNRSEAAETPIGREPKDDLREYRVKS</sequence>
<proteinExistence type="predicted"/>
<comment type="caution">
    <text evidence="2">The sequence shown here is derived from an EMBL/GenBank/DDBJ whole genome shotgun (WGS) entry which is preliminary data.</text>
</comment>
<reference evidence="2 3" key="1">
    <citation type="submission" date="2024-02" db="EMBL/GenBank/DDBJ databases">
        <authorList>
            <person name="Chen Y."/>
            <person name="Shah S."/>
            <person name="Dougan E. K."/>
            <person name="Thang M."/>
            <person name="Chan C."/>
        </authorList>
    </citation>
    <scope>NUCLEOTIDE SEQUENCE [LARGE SCALE GENOMIC DNA]</scope>
</reference>
<feature type="region of interest" description="Disordered" evidence="1">
    <location>
        <begin position="53"/>
        <end position="76"/>
    </location>
</feature>
<name>A0ABP0PIN6_9DINO</name>
<evidence type="ECO:0000256" key="1">
    <source>
        <dbReference type="SAM" id="MobiDB-lite"/>
    </source>
</evidence>
<accession>A0ABP0PIN6</accession>
<dbReference type="EMBL" id="CAXAMM010036535">
    <property type="protein sequence ID" value="CAK9075880.1"/>
    <property type="molecule type" value="Genomic_DNA"/>
</dbReference>
<feature type="non-terminal residue" evidence="2">
    <location>
        <position position="1"/>
    </location>
</feature>
<protein>
    <submittedName>
        <fullName evidence="2">Uncharacterized protein</fullName>
    </submittedName>
</protein>
<evidence type="ECO:0000313" key="2">
    <source>
        <dbReference type="EMBL" id="CAK9075880.1"/>
    </source>
</evidence>
<organism evidence="2 3">
    <name type="scientific">Durusdinium trenchii</name>
    <dbReference type="NCBI Taxonomy" id="1381693"/>
    <lineage>
        <taxon>Eukaryota</taxon>
        <taxon>Sar</taxon>
        <taxon>Alveolata</taxon>
        <taxon>Dinophyceae</taxon>
        <taxon>Suessiales</taxon>
        <taxon>Symbiodiniaceae</taxon>
        <taxon>Durusdinium</taxon>
    </lineage>
</organism>
<evidence type="ECO:0000313" key="3">
    <source>
        <dbReference type="Proteomes" id="UP001642464"/>
    </source>
</evidence>
<dbReference type="Proteomes" id="UP001642464">
    <property type="component" value="Unassembled WGS sequence"/>
</dbReference>